<dbReference type="Gene3D" id="1.10.10.1320">
    <property type="entry name" value="Anti-sigma factor, zinc-finger domain"/>
    <property type="match status" value="1"/>
</dbReference>
<evidence type="ECO:0000256" key="1">
    <source>
        <dbReference type="ARBA" id="ARBA00023015"/>
    </source>
</evidence>
<accession>A0AAV4KHV0</accession>
<evidence type="ECO:0000256" key="2">
    <source>
        <dbReference type="ARBA" id="ARBA00023163"/>
    </source>
</evidence>
<reference evidence="6 7" key="2">
    <citation type="submission" date="2017-09" db="EMBL/GenBank/DDBJ databases">
        <authorList>
            <person name="Lee N."/>
            <person name="Cho B.-K."/>
        </authorList>
    </citation>
    <scope>NUCLEOTIDE SEQUENCE [LARGE SCALE GENOMIC DNA]</scope>
    <source>
        <strain evidence="6 7">ATCC 19740</strain>
    </source>
</reference>
<dbReference type="Pfam" id="PF10099">
    <property type="entry name" value="RskA_C"/>
    <property type="match status" value="1"/>
</dbReference>
<evidence type="ECO:0000259" key="4">
    <source>
        <dbReference type="Pfam" id="PF10099"/>
    </source>
</evidence>
<dbReference type="EMBL" id="CP023693">
    <property type="protein sequence ID" value="QEV31052.1"/>
    <property type="molecule type" value="Genomic_DNA"/>
</dbReference>
<name>A0AAV4KHV0_9ACTN</name>
<gene>
    <name evidence="6" type="ORF">CP977_01775</name>
    <name evidence="5" type="ORF">GCM10010497_22350</name>
</gene>
<evidence type="ECO:0000256" key="3">
    <source>
        <dbReference type="SAM" id="Phobius"/>
    </source>
</evidence>
<sequence>MKHTDEETLAMMALGEETDPAASLHLHECDHCRREYDSLRRIVTAMRTPAPAEHEPVLPSEEVWNSIAAELRVPGPPAPLPAHGGTTASVLRPGSGRLRRTSRFAVALAACAALLGAASGSALTWWLTRPDAPVEQTVADGRRLDSLRADSAGYAHLKGDTGRRSLEITVKGLPETAGYFEVWLMDRTHTKLVSMGVLGPDGHAVLPVPATIDLDEYSVVDVSLQAYNGRPDHSGDSIVRGLYNG</sequence>
<dbReference type="GeneID" id="95452499"/>
<dbReference type="GO" id="GO:0005886">
    <property type="term" value="C:plasma membrane"/>
    <property type="evidence" value="ECO:0007669"/>
    <property type="project" value="InterPro"/>
</dbReference>
<organism evidence="5 8">
    <name type="scientific">Streptomyces cinereoruber</name>
    <dbReference type="NCBI Taxonomy" id="67260"/>
    <lineage>
        <taxon>Bacteria</taxon>
        <taxon>Bacillati</taxon>
        <taxon>Actinomycetota</taxon>
        <taxon>Actinomycetes</taxon>
        <taxon>Kitasatosporales</taxon>
        <taxon>Streptomycetaceae</taxon>
        <taxon>Streptomyces</taxon>
    </lineage>
</organism>
<feature type="transmembrane region" description="Helical" evidence="3">
    <location>
        <begin position="104"/>
        <end position="127"/>
    </location>
</feature>
<evidence type="ECO:0000313" key="7">
    <source>
        <dbReference type="Proteomes" id="UP000326029"/>
    </source>
</evidence>
<evidence type="ECO:0000313" key="5">
    <source>
        <dbReference type="EMBL" id="GGR19740.1"/>
    </source>
</evidence>
<proteinExistence type="predicted"/>
<keyword evidence="3" id="KW-1133">Transmembrane helix</keyword>
<dbReference type="Proteomes" id="UP000642014">
    <property type="component" value="Unassembled WGS sequence"/>
</dbReference>
<protein>
    <submittedName>
        <fullName evidence="6">Anti-sigma factor</fullName>
    </submittedName>
</protein>
<dbReference type="InterPro" id="IPR041916">
    <property type="entry name" value="Anti_sigma_zinc_sf"/>
</dbReference>
<keyword evidence="3" id="KW-0472">Membrane</keyword>
<dbReference type="AlphaFoldDB" id="A0AAV4KHV0"/>
<dbReference type="InterPro" id="IPR018764">
    <property type="entry name" value="RskA_C"/>
</dbReference>
<dbReference type="Proteomes" id="UP000326029">
    <property type="component" value="Chromosome"/>
</dbReference>
<reference evidence="5 8" key="1">
    <citation type="journal article" date="2014" name="Int. J. Syst. Evol. Microbiol.">
        <title>Complete genome sequence of Corynebacterium casei LMG S-19264T (=DSM 44701T), isolated from a smear-ripened cheese.</title>
        <authorList>
            <consortium name="US DOE Joint Genome Institute (JGI-PGF)"/>
            <person name="Walter F."/>
            <person name="Albersmeier A."/>
            <person name="Kalinowski J."/>
            <person name="Ruckert C."/>
        </authorList>
    </citation>
    <scope>NUCLEOTIDE SEQUENCE [LARGE SCALE GENOMIC DNA]</scope>
    <source>
        <strain evidence="5 8">JCM 4205</strain>
    </source>
</reference>
<keyword evidence="7" id="KW-1185">Reference proteome</keyword>
<reference evidence="5" key="3">
    <citation type="submission" date="2023-08" db="EMBL/GenBank/DDBJ databases">
        <authorList>
            <person name="Sun Q."/>
            <person name="Ohkuma M."/>
        </authorList>
    </citation>
    <scope>NUCLEOTIDE SEQUENCE</scope>
    <source>
        <strain evidence="5">JCM 4205</strain>
    </source>
</reference>
<dbReference type="EMBL" id="BMSJ01000003">
    <property type="protein sequence ID" value="GGR19740.1"/>
    <property type="molecule type" value="Genomic_DNA"/>
</dbReference>
<evidence type="ECO:0000313" key="8">
    <source>
        <dbReference type="Proteomes" id="UP000642014"/>
    </source>
</evidence>
<keyword evidence="3" id="KW-0812">Transmembrane</keyword>
<keyword evidence="1" id="KW-0805">Transcription regulation</keyword>
<feature type="domain" description="Anti-sigma K factor RskA C-terminal" evidence="4">
    <location>
        <begin position="108"/>
        <end position="235"/>
    </location>
</feature>
<keyword evidence="2" id="KW-0804">Transcription</keyword>
<evidence type="ECO:0000313" key="6">
    <source>
        <dbReference type="EMBL" id="QEV31052.1"/>
    </source>
</evidence>
<dbReference type="RefSeq" id="WP_062760963.1">
    <property type="nucleotide sequence ID" value="NZ_BMSJ01000003.1"/>
</dbReference>